<dbReference type="InterPro" id="IPR029052">
    <property type="entry name" value="Metallo-depent_PP-like"/>
</dbReference>
<comment type="similarity">
    <text evidence="4">Belongs to the cyclic nucleotide phosphodiesterase class-III family.</text>
</comment>
<keyword evidence="3" id="KW-0408">Iron</keyword>
<evidence type="ECO:0000313" key="6">
    <source>
        <dbReference type="EMBL" id="TFV99685.1"/>
    </source>
</evidence>
<dbReference type="AlphaFoldDB" id="A0A4Y9R8J3"/>
<proteinExistence type="inferred from homology"/>
<organism evidence="6 7">
    <name type="scientific">Orlajensenia leifsoniae</name>
    <dbReference type="NCBI Taxonomy" id="2561933"/>
    <lineage>
        <taxon>Bacteria</taxon>
        <taxon>Bacillati</taxon>
        <taxon>Actinomycetota</taxon>
        <taxon>Actinomycetes</taxon>
        <taxon>Micrococcales</taxon>
        <taxon>Microbacteriaceae</taxon>
        <taxon>Orlajensenia</taxon>
    </lineage>
</organism>
<keyword evidence="2" id="KW-0378">Hydrolase</keyword>
<reference evidence="6 7" key="1">
    <citation type="journal article" date="2018" name="J. Microbiol.">
        <title>Leifsonia flava sp. nov., a novel actinobacterium isolated from the rhizosphere of Aquilegia viridiflora.</title>
        <authorList>
            <person name="Cai Y."/>
            <person name="Tao W.Z."/>
            <person name="Ma Y.J."/>
            <person name="Cheng J."/>
            <person name="Zhang M.Y."/>
            <person name="Zhang Y.X."/>
        </authorList>
    </citation>
    <scope>NUCLEOTIDE SEQUENCE [LARGE SCALE GENOMIC DNA]</scope>
    <source>
        <strain evidence="6 7">SYP-B2174</strain>
    </source>
</reference>
<keyword evidence="1" id="KW-0479">Metal-binding</keyword>
<evidence type="ECO:0000256" key="4">
    <source>
        <dbReference type="ARBA" id="ARBA00025742"/>
    </source>
</evidence>
<dbReference type="InterPro" id="IPR026575">
    <property type="entry name" value="GpdQ/CpdA-like"/>
</dbReference>
<comment type="caution">
    <text evidence="6">The sequence shown here is derived from an EMBL/GenBank/DDBJ whole genome shotgun (WGS) entry which is preliminary data.</text>
</comment>
<dbReference type="GO" id="GO:0046872">
    <property type="term" value="F:metal ion binding"/>
    <property type="evidence" value="ECO:0007669"/>
    <property type="project" value="UniProtKB-KW"/>
</dbReference>
<sequence length="333" mass="35990">MRGYIHRPFSLVCFGFPVIPRTAEHPRPDHFILHISDTHLLAGNGRLYGTVDSERHLRDLFASLEASGGRPEAIVFTGDLADKGEPDAYSRIRAIVDPVAERLGSRVVWVMGNHDDRAAFRAGLLDEAPSTAPVDAVTWLGDLRIITLDTSVPGHHHGEVSSAQLDWLAAELSTIAPDGTILAMHHPPVPSVLDLAVSVELRDQMDLAEVLAGSDVRSIIAGHLHYSSMATFAGIPVSVASASCYTQDLTVPVGGTRPRDGARAFNLIHVYPTTVLHSVVPLGEFPALDFVDAQETERRLESVGIRISEPVRPLVQQSAHRSAPPTTPIPILV</sequence>
<evidence type="ECO:0000256" key="2">
    <source>
        <dbReference type="ARBA" id="ARBA00022801"/>
    </source>
</evidence>
<evidence type="ECO:0000259" key="5">
    <source>
        <dbReference type="Pfam" id="PF00149"/>
    </source>
</evidence>
<keyword evidence="7" id="KW-1185">Reference proteome</keyword>
<dbReference type="SUPFAM" id="SSF56300">
    <property type="entry name" value="Metallo-dependent phosphatases"/>
    <property type="match status" value="1"/>
</dbReference>
<dbReference type="Gene3D" id="3.60.21.10">
    <property type="match status" value="1"/>
</dbReference>
<dbReference type="Proteomes" id="UP000298127">
    <property type="component" value="Unassembled WGS sequence"/>
</dbReference>
<protein>
    <submittedName>
        <fullName evidence="6">Phosphodiesterase</fullName>
    </submittedName>
</protein>
<accession>A0A4Y9R8J3</accession>
<name>A0A4Y9R8J3_9MICO</name>
<evidence type="ECO:0000256" key="3">
    <source>
        <dbReference type="ARBA" id="ARBA00023004"/>
    </source>
</evidence>
<dbReference type="PANTHER" id="PTHR42988">
    <property type="entry name" value="PHOSPHOHYDROLASE"/>
    <property type="match status" value="1"/>
</dbReference>
<gene>
    <name evidence="6" type="ORF">E4M00_00305</name>
</gene>
<dbReference type="Pfam" id="PF00149">
    <property type="entry name" value="Metallophos"/>
    <property type="match status" value="1"/>
</dbReference>
<evidence type="ECO:0000313" key="7">
    <source>
        <dbReference type="Proteomes" id="UP000298127"/>
    </source>
</evidence>
<dbReference type="InterPro" id="IPR004843">
    <property type="entry name" value="Calcineurin-like_PHP"/>
</dbReference>
<dbReference type="EMBL" id="SPQZ01000001">
    <property type="protein sequence ID" value="TFV99685.1"/>
    <property type="molecule type" value="Genomic_DNA"/>
</dbReference>
<dbReference type="GO" id="GO:0004112">
    <property type="term" value="F:cyclic-nucleotide phosphodiesterase activity"/>
    <property type="evidence" value="ECO:0007669"/>
    <property type="project" value="InterPro"/>
</dbReference>
<feature type="domain" description="Calcineurin-like phosphoesterase" evidence="5">
    <location>
        <begin position="32"/>
        <end position="226"/>
    </location>
</feature>
<evidence type="ECO:0000256" key="1">
    <source>
        <dbReference type="ARBA" id="ARBA00022723"/>
    </source>
</evidence>
<dbReference type="InterPro" id="IPR050884">
    <property type="entry name" value="CNP_phosphodiesterase-III"/>
</dbReference>
<dbReference type="PANTHER" id="PTHR42988:SF2">
    <property type="entry name" value="CYCLIC NUCLEOTIDE PHOSPHODIESTERASE CBUA0032-RELATED"/>
    <property type="match status" value="1"/>
</dbReference>
<dbReference type="CDD" id="cd07402">
    <property type="entry name" value="MPP_GpdQ"/>
    <property type="match status" value="1"/>
</dbReference>